<reference evidence="1" key="1">
    <citation type="submission" date="2014-12" db="EMBL/GenBank/DDBJ databases">
        <title>Insight into the proteome of Arion vulgaris.</title>
        <authorList>
            <person name="Aradska J."/>
            <person name="Bulat T."/>
            <person name="Smidak R."/>
            <person name="Sarate P."/>
            <person name="Gangsoo J."/>
            <person name="Sialana F."/>
            <person name="Bilban M."/>
            <person name="Lubec G."/>
        </authorList>
    </citation>
    <scope>NUCLEOTIDE SEQUENCE</scope>
    <source>
        <tissue evidence="1">Skin</tissue>
    </source>
</reference>
<organism evidence="1">
    <name type="scientific">Arion vulgaris</name>
    <dbReference type="NCBI Taxonomy" id="1028688"/>
    <lineage>
        <taxon>Eukaryota</taxon>
        <taxon>Metazoa</taxon>
        <taxon>Spiralia</taxon>
        <taxon>Lophotrochozoa</taxon>
        <taxon>Mollusca</taxon>
        <taxon>Gastropoda</taxon>
        <taxon>Heterobranchia</taxon>
        <taxon>Euthyneura</taxon>
        <taxon>Panpulmonata</taxon>
        <taxon>Eupulmonata</taxon>
        <taxon>Stylommatophora</taxon>
        <taxon>Helicina</taxon>
        <taxon>Arionoidea</taxon>
        <taxon>Arionidae</taxon>
        <taxon>Arion</taxon>
    </lineage>
</organism>
<gene>
    <name evidence="1" type="primary">ORF8986</name>
</gene>
<protein>
    <submittedName>
        <fullName evidence="1">Uncharacterized protein</fullName>
    </submittedName>
</protein>
<dbReference type="EMBL" id="HACG01002965">
    <property type="protein sequence ID" value="CEK49830.1"/>
    <property type="molecule type" value="Transcribed_RNA"/>
</dbReference>
<accession>A0A0B6Y2S7</accession>
<name>A0A0B6Y2S7_9EUPU</name>
<dbReference type="AlphaFoldDB" id="A0A0B6Y2S7"/>
<proteinExistence type="predicted"/>
<sequence>MKYENVVTYQLSPLLKHRHSSQETPDKLHISTNSLLPMSNMVLNEIPSKKDHKM</sequence>
<evidence type="ECO:0000313" key="1">
    <source>
        <dbReference type="EMBL" id="CEK49830.1"/>
    </source>
</evidence>